<gene>
    <name evidence="4" type="ORF">E1263_07675</name>
</gene>
<evidence type="ECO:0000313" key="4">
    <source>
        <dbReference type="EMBL" id="TDD61378.1"/>
    </source>
</evidence>
<dbReference type="Gene3D" id="3.40.50.1110">
    <property type="entry name" value="SGNH hydrolase"/>
    <property type="match status" value="1"/>
</dbReference>
<evidence type="ECO:0000313" key="5">
    <source>
        <dbReference type="Proteomes" id="UP000295124"/>
    </source>
</evidence>
<comment type="caution">
    <text evidence="4">The sequence shown here is derived from an EMBL/GenBank/DDBJ whole genome shotgun (WGS) entry which is preliminary data.</text>
</comment>
<keyword evidence="5" id="KW-1185">Reference proteome</keyword>
<accession>A0A4R4ZQX3</accession>
<dbReference type="AlphaFoldDB" id="A0A4R4ZQX3"/>
<sequence length="677" mass="71136">MPRSAPTVLTTIFAAIAVLGTSPASADVQAAGCDAAAAGYTTALQLNLPTSANWLNTTPPYSLNNTAAIGSNFDRVGYCLELNGPKGVQWVWTAMAPFTSDARRLGLQTATGQIFRQQVGDLEVASNVAGVTTGTGQTGYVEMWPNQYSGSASGQVPNASASAYDADDSPTTVLGHGSFQIHQIGATKPSTVPAKPVLSINRFTESASDVLALGIGTNTTGAPDWTLTDNAATYTQRKLTVYARPSLVKLTEMPQDLKLIPRDSENGANPVVAGEVTAAGVDQVELRVTGHGETQTFTAPASAPFRFTPRILAGLWDYTFELKAVGPAIDRVVAKRTGIVSGDVYVVQGQSNAEAAKRTGAANVEESPYLRSFGSSNAESAISGADRVWHYATGDVTQQSGSAGQWAIRMGRRIVDTYGVPVALFNGSHGGKPVSFFQRNDTTPNDLTTNYGRLRSRLQASGVLSKVKGVLWYQGEAESDNASVHISGFTSLLADWRTEMSAAKYFVYQVRTSPCNNTTTVNLREAQRKLGDTHNVTLLSTTGLSGHDGCHYAYADGYREMGDHAFAVLARDLYGGPSAGVAPPNPASVTKSGTTLTVKLRSTDPLTVDSGVGADFRLVGSTVTVTSVVYQADGSLRLTLSGTPTGATALVYQGHLKAGPWITNATGAGLLAFSLPI</sequence>
<dbReference type="InterPro" id="IPR036514">
    <property type="entry name" value="SGNH_hydro_sf"/>
</dbReference>
<dbReference type="InterPro" id="IPR005181">
    <property type="entry name" value="SASA"/>
</dbReference>
<dbReference type="OrthoDB" id="7869753at2"/>
<protein>
    <recommendedName>
        <fullName evidence="3">Sialate O-acetylesterase domain-containing protein</fullName>
    </recommendedName>
</protein>
<organism evidence="4 5">
    <name type="scientific">Kribbella antibiotica</name>
    <dbReference type="NCBI Taxonomy" id="190195"/>
    <lineage>
        <taxon>Bacteria</taxon>
        <taxon>Bacillati</taxon>
        <taxon>Actinomycetota</taxon>
        <taxon>Actinomycetes</taxon>
        <taxon>Propionibacteriales</taxon>
        <taxon>Kribbellaceae</taxon>
        <taxon>Kribbella</taxon>
    </lineage>
</organism>
<proteinExistence type="predicted"/>
<dbReference type="RefSeq" id="WP_132166473.1">
    <property type="nucleotide sequence ID" value="NZ_SMKX01000015.1"/>
</dbReference>
<feature type="domain" description="Sialate O-acetylesterase" evidence="3">
    <location>
        <begin position="342"/>
        <end position="563"/>
    </location>
</feature>
<keyword evidence="1" id="KW-0378">Hydrolase</keyword>
<feature type="signal peptide" evidence="2">
    <location>
        <begin position="1"/>
        <end position="26"/>
    </location>
</feature>
<evidence type="ECO:0000256" key="1">
    <source>
        <dbReference type="ARBA" id="ARBA00022801"/>
    </source>
</evidence>
<dbReference type="EMBL" id="SMKX01000015">
    <property type="protein sequence ID" value="TDD61378.1"/>
    <property type="molecule type" value="Genomic_DNA"/>
</dbReference>
<feature type="chain" id="PRO_5021002707" description="Sialate O-acetylesterase domain-containing protein" evidence="2">
    <location>
        <begin position="27"/>
        <end position="677"/>
    </location>
</feature>
<evidence type="ECO:0000256" key="2">
    <source>
        <dbReference type="SAM" id="SignalP"/>
    </source>
</evidence>
<keyword evidence="2" id="KW-0732">Signal</keyword>
<dbReference type="Proteomes" id="UP000295124">
    <property type="component" value="Unassembled WGS sequence"/>
</dbReference>
<evidence type="ECO:0000259" key="3">
    <source>
        <dbReference type="Pfam" id="PF03629"/>
    </source>
</evidence>
<dbReference type="Pfam" id="PF03629">
    <property type="entry name" value="SASA"/>
    <property type="match status" value="1"/>
</dbReference>
<dbReference type="SUPFAM" id="SSF52266">
    <property type="entry name" value="SGNH hydrolase"/>
    <property type="match status" value="1"/>
</dbReference>
<reference evidence="4 5" key="1">
    <citation type="submission" date="2019-03" db="EMBL/GenBank/DDBJ databases">
        <title>Draft genome sequences of novel Actinobacteria.</title>
        <authorList>
            <person name="Sahin N."/>
            <person name="Ay H."/>
            <person name="Saygin H."/>
        </authorList>
    </citation>
    <scope>NUCLEOTIDE SEQUENCE [LARGE SCALE GENOMIC DNA]</scope>
    <source>
        <strain evidence="4 5">JCM 13523</strain>
    </source>
</reference>
<name>A0A4R4ZQX3_9ACTN</name>
<dbReference type="GO" id="GO:0016787">
    <property type="term" value="F:hydrolase activity"/>
    <property type="evidence" value="ECO:0007669"/>
    <property type="project" value="UniProtKB-KW"/>
</dbReference>